<evidence type="ECO:0000313" key="1">
    <source>
        <dbReference type="EMBL" id="KAL3522190.1"/>
    </source>
</evidence>
<accession>A0ABD2ZV21</accession>
<gene>
    <name evidence="1" type="ORF">ACH5RR_015024</name>
</gene>
<protein>
    <submittedName>
        <fullName evidence="1">Uncharacterized protein</fullName>
    </submittedName>
</protein>
<dbReference type="EMBL" id="JBJUIK010000007">
    <property type="protein sequence ID" value="KAL3522190.1"/>
    <property type="molecule type" value="Genomic_DNA"/>
</dbReference>
<organism evidence="1 2">
    <name type="scientific">Cinchona calisaya</name>
    <dbReference type="NCBI Taxonomy" id="153742"/>
    <lineage>
        <taxon>Eukaryota</taxon>
        <taxon>Viridiplantae</taxon>
        <taxon>Streptophyta</taxon>
        <taxon>Embryophyta</taxon>
        <taxon>Tracheophyta</taxon>
        <taxon>Spermatophyta</taxon>
        <taxon>Magnoliopsida</taxon>
        <taxon>eudicotyledons</taxon>
        <taxon>Gunneridae</taxon>
        <taxon>Pentapetalae</taxon>
        <taxon>asterids</taxon>
        <taxon>lamiids</taxon>
        <taxon>Gentianales</taxon>
        <taxon>Rubiaceae</taxon>
        <taxon>Cinchonoideae</taxon>
        <taxon>Cinchoneae</taxon>
        <taxon>Cinchona</taxon>
    </lineage>
</organism>
<dbReference type="Proteomes" id="UP001630127">
    <property type="component" value="Unassembled WGS sequence"/>
</dbReference>
<proteinExistence type="predicted"/>
<dbReference type="AlphaFoldDB" id="A0ABD2ZV21"/>
<comment type="caution">
    <text evidence="1">The sequence shown here is derived from an EMBL/GenBank/DDBJ whole genome shotgun (WGS) entry which is preliminary data.</text>
</comment>
<sequence>MSKGNQIRRDTKVELLIDQTSHRWNTYLIDSVFEKEEAIAMKQIPLGRKWSKDRIVWHYTKNRHFSVKSADHLIMDNDELSKITFGCSGERRNKV</sequence>
<reference evidence="1 2" key="1">
    <citation type="submission" date="2024-11" db="EMBL/GenBank/DDBJ databases">
        <title>A near-complete genome assembly of Cinchona calisaya.</title>
        <authorList>
            <person name="Lian D.C."/>
            <person name="Zhao X.W."/>
            <person name="Wei L."/>
        </authorList>
    </citation>
    <scope>NUCLEOTIDE SEQUENCE [LARGE SCALE GENOMIC DNA]</scope>
    <source>
        <tissue evidence="1">Nenye</tissue>
    </source>
</reference>
<keyword evidence="2" id="KW-1185">Reference proteome</keyword>
<evidence type="ECO:0000313" key="2">
    <source>
        <dbReference type="Proteomes" id="UP001630127"/>
    </source>
</evidence>
<name>A0ABD2ZV21_9GENT</name>